<dbReference type="PANTHER" id="PTHR30121:SF11">
    <property type="entry name" value="AAA+ ATPASE DOMAIN-CONTAINING PROTEIN"/>
    <property type="match status" value="1"/>
</dbReference>
<evidence type="ECO:0000256" key="1">
    <source>
        <dbReference type="SAM" id="MobiDB-lite"/>
    </source>
</evidence>
<protein>
    <recommendedName>
        <fullName evidence="2">TraD/TraG TraM recognition site domain-containing protein</fullName>
    </recommendedName>
</protein>
<dbReference type="PANTHER" id="PTHR30121">
    <property type="entry name" value="UNCHARACTERIZED PROTEIN YJGR-RELATED"/>
    <property type="match status" value="1"/>
</dbReference>
<feature type="compositionally biased region" description="Basic and acidic residues" evidence="1">
    <location>
        <begin position="1077"/>
        <end position="1089"/>
    </location>
</feature>
<feature type="region of interest" description="Disordered" evidence="1">
    <location>
        <begin position="1"/>
        <end position="29"/>
    </location>
</feature>
<evidence type="ECO:0000313" key="3">
    <source>
        <dbReference type="EMBL" id="EMA56517.1"/>
    </source>
</evidence>
<dbReference type="SUPFAM" id="SSF52540">
    <property type="entry name" value="P-loop containing nucleoside triphosphate hydrolases"/>
    <property type="match status" value="1"/>
</dbReference>
<evidence type="ECO:0000313" key="4">
    <source>
        <dbReference type="Proteomes" id="UP000011680"/>
    </source>
</evidence>
<feature type="compositionally biased region" description="Basic and acidic residues" evidence="1">
    <location>
        <begin position="1098"/>
        <end position="1109"/>
    </location>
</feature>
<keyword evidence="4" id="KW-1185">Reference proteome</keyword>
<dbReference type="CDD" id="cd01127">
    <property type="entry name" value="TrwB_TraG_TraD_VirD4"/>
    <property type="match status" value="1"/>
</dbReference>
<name>M0NEZ0_9EURY</name>
<dbReference type="OrthoDB" id="213374at2157"/>
<dbReference type="STRING" id="1227457.C451_01968"/>
<accession>M0NEZ0</accession>
<dbReference type="Proteomes" id="UP000011680">
    <property type="component" value="Unassembled WGS sequence"/>
</dbReference>
<feature type="compositionally biased region" description="Acidic residues" evidence="1">
    <location>
        <begin position="1005"/>
        <end position="1015"/>
    </location>
</feature>
<feature type="compositionally biased region" description="Basic and acidic residues" evidence="1">
    <location>
        <begin position="987"/>
        <end position="998"/>
    </location>
</feature>
<reference evidence="3 4" key="1">
    <citation type="journal article" date="2014" name="PLoS Genet.">
        <title>Phylogenetically driven sequencing of extremely halophilic archaea reveals strategies for static and dynamic osmo-response.</title>
        <authorList>
            <person name="Becker E.A."/>
            <person name="Seitzer P.M."/>
            <person name="Tritt A."/>
            <person name="Larsen D."/>
            <person name="Krusor M."/>
            <person name="Yao A.I."/>
            <person name="Wu D."/>
            <person name="Madern D."/>
            <person name="Eisen J.A."/>
            <person name="Darling A.E."/>
            <person name="Facciotti M.T."/>
        </authorList>
    </citation>
    <scope>NUCLEOTIDE SEQUENCE [LARGE SCALE GENOMIC DNA]</scope>
    <source>
        <strain evidence="3 4">JCM 13552</strain>
    </source>
</reference>
<sequence>MGLRDVLPGGSDDEDNSEEGEYQDQAYRYDTTSTERVQGAPVVAHGVDTELPEGHQDRDVTFASLRARAMLADGRTNSDAPIWLGIGTRRGRDVSIEQRSMFRHLACFGTTGYGKSTLQKNVFRQIAELGAGGCYIDPGGDDAEELVEILPEHRLDDVVWIEPGSTRGRVSGFNFLDTSIPPESDQFDHAVESLVADFRHMLGASQGWGARMDGVTASLVRASANTEYEFTPADLFYIIETPENSRRFAETVRAADLELLADSADKIADVAENDPNALEPLWRRFKDWVESPIARQFMSLRDSPIDIANAVDENKLIIVRLGPENEDLKQMIGTAIFRRIWSVIRARAEMDRTERTPFYLLADEFDNLASQDGAIGQMLSESRKYRLSLFLSCQAPHQIQDVLPSLAANCDTWVSFSPGSHKDSRAVARNIGIDPETLKRDTEHHVWMTLDLPEKRQSSEPFRAYTLPEFPPMRTRDERDEIIDEYLHDHGLPTQTAEEVRDSILIRGGEGALEQSGALGLDSMVTEDNIPTDTILESVFVAAVRASDDNDGTEPVTTDHVHEEFENRTGVEMSEAKFSQQLETEYGERVEALREGTEKARLTDTGLSKLFEQDTGGVENAGGPAHRYILRESMKTFLALGADAYLPSQDGEELPDGVADLPINPLADATSDREYQELKETCETEYERLYELSDGKDIAIEAETTTLEKPKQTLTNLRKAVEQGKKCIFACKDGSYDEDDFENPDDAPSHSSLFEYWPRRGERVIHHTEGSVQNISCDFDRLTFVNETIDPTDEDEADTDSDEDEEDEDDEELAPGRIFYNKSKKMKIEPGVGALRPKATKSMQWRERSTGEADTEIVLEDKGGRGTVRSRFETAEAVFDADREDVPAYYENTPDGYVVHANGAQKTYDTKGEMKNDFKPIYPPFIPEREFTDESGDTRYPTADDFMFVVFPDDNNDEYDEPMIYEHGELRPLVPDDESSSDTATSTDKEAAPTEDKASSQQATESDEDTSESADDGGVASIDAPSQCPDCEECDRWSADGRNGELVCENCEYMPPKQMRDEIRRKRRQMESTNDEQQSHAVDENRASDDADTTADAKAPEDHDEHESGDASDDDYGGAVEGLRSGYSE</sequence>
<organism evidence="3 4">
    <name type="scientific">Halococcus thailandensis JCM 13552</name>
    <dbReference type="NCBI Taxonomy" id="1227457"/>
    <lineage>
        <taxon>Archaea</taxon>
        <taxon>Methanobacteriati</taxon>
        <taxon>Methanobacteriota</taxon>
        <taxon>Stenosarchaea group</taxon>
        <taxon>Halobacteria</taxon>
        <taxon>Halobacteriales</taxon>
        <taxon>Halococcaceae</taxon>
        <taxon>Halococcus</taxon>
    </lineage>
</organism>
<dbReference type="eggNOG" id="arCOG04816">
    <property type="taxonomic scope" value="Archaea"/>
</dbReference>
<feature type="domain" description="TraD/TraG TraM recognition site" evidence="2">
    <location>
        <begin position="357"/>
        <end position="444"/>
    </location>
</feature>
<dbReference type="AlphaFoldDB" id="M0NEZ0"/>
<dbReference type="EMBL" id="AOMF01000036">
    <property type="protein sequence ID" value="EMA56517.1"/>
    <property type="molecule type" value="Genomic_DNA"/>
</dbReference>
<evidence type="ECO:0000259" key="2">
    <source>
        <dbReference type="Pfam" id="PF12696"/>
    </source>
</evidence>
<comment type="caution">
    <text evidence="3">The sequence shown here is derived from an EMBL/GenBank/DDBJ whole genome shotgun (WGS) entry which is preliminary data.</text>
</comment>
<dbReference type="InterPro" id="IPR032689">
    <property type="entry name" value="TraG-D_C"/>
</dbReference>
<dbReference type="RefSeq" id="WP_007737048.1">
    <property type="nucleotide sequence ID" value="NZ_AOMF01000036.1"/>
</dbReference>
<dbReference type="PATRIC" id="fig|1227457.3.peg.349"/>
<gene>
    <name evidence="3" type="ORF">C451_01968</name>
</gene>
<feature type="compositionally biased region" description="Acidic residues" evidence="1">
    <location>
        <begin position="11"/>
        <end position="22"/>
    </location>
</feature>
<proteinExistence type="predicted"/>
<feature type="compositionally biased region" description="Acidic residues" evidence="1">
    <location>
        <begin position="790"/>
        <end position="813"/>
    </location>
</feature>
<dbReference type="Gene3D" id="3.40.50.300">
    <property type="entry name" value="P-loop containing nucleotide triphosphate hydrolases"/>
    <property type="match status" value="2"/>
</dbReference>
<dbReference type="InterPro" id="IPR027417">
    <property type="entry name" value="P-loop_NTPase"/>
</dbReference>
<feature type="region of interest" description="Disordered" evidence="1">
    <location>
        <begin position="969"/>
        <end position="1129"/>
    </location>
</feature>
<feature type="region of interest" description="Disordered" evidence="1">
    <location>
        <begin position="786"/>
        <end position="815"/>
    </location>
</feature>
<dbReference type="InterPro" id="IPR051162">
    <property type="entry name" value="T4SS_component"/>
</dbReference>
<feature type="compositionally biased region" description="Basic and acidic residues" evidence="1">
    <location>
        <begin position="1034"/>
        <end position="1043"/>
    </location>
</feature>
<dbReference type="Pfam" id="PF12696">
    <property type="entry name" value="TraG-D_C"/>
    <property type="match status" value="1"/>
</dbReference>